<comment type="catalytic activity">
    <reaction evidence="1">
        <text>ATP + protein L-histidine = ADP + protein N-phospho-L-histidine.</text>
        <dbReference type="EC" id="2.7.13.3"/>
    </reaction>
</comment>
<evidence type="ECO:0000259" key="9">
    <source>
        <dbReference type="PROSITE" id="PS50113"/>
    </source>
</evidence>
<evidence type="ECO:0000256" key="2">
    <source>
        <dbReference type="ARBA" id="ARBA00012438"/>
    </source>
</evidence>
<dbReference type="Gene3D" id="3.30.565.10">
    <property type="entry name" value="Histidine kinase-like ATPase, C-terminal domain"/>
    <property type="match status" value="1"/>
</dbReference>
<dbReference type="RefSeq" id="WP_092544357.1">
    <property type="nucleotide sequence ID" value="NZ_FOKV01000009.1"/>
</dbReference>
<evidence type="ECO:0000259" key="8">
    <source>
        <dbReference type="PROSITE" id="PS50112"/>
    </source>
</evidence>
<dbReference type="PANTHER" id="PTHR43304">
    <property type="entry name" value="PHYTOCHROME-LIKE PROTEIN CPH1"/>
    <property type="match status" value="1"/>
</dbReference>
<dbReference type="Pfam" id="PF08447">
    <property type="entry name" value="PAS_3"/>
    <property type="match status" value="1"/>
</dbReference>
<keyword evidence="4" id="KW-0808">Transferase</keyword>
<dbReference type="Pfam" id="PF08448">
    <property type="entry name" value="PAS_4"/>
    <property type="match status" value="2"/>
</dbReference>
<dbReference type="InterPro" id="IPR000700">
    <property type="entry name" value="PAS-assoc_C"/>
</dbReference>
<dbReference type="PROSITE" id="PS50109">
    <property type="entry name" value="HIS_KIN"/>
    <property type="match status" value="1"/>
</dbReference>
<keyword evidence="5" id="KW-0418">Kinase</keyword>
<name>A0A1I1M4R3_9FLAO</name>
<dbReference type="InterPro" id="IPR013655">
    <property type="entry name" value="PAS_fold_3"/>
</dbReference>
<keyword evidence="3" id="KW-0597">Phosphoprotein</keyword>
<evidence type="ECO:0000256" key="5">
    <source>
        <dbReference type="ARBA" id="ARBA00022777"/>
    </source>
</evidence>
<evidence type="ECO:0000256" key="3">
    <source>
        <dbReference type="ARBA" id="ARBA00022553"/>
    </source>
</evidence>
<dbReference type="Proteomes" id="UP000199438">
    <property type="component" value="Unassembled WGS sequence"/>
</dbReference>
<dbReference type="PRINTS" id="PR00344">
    <property type="entry name" value="BCTRLSENSOR"/>
</dbReference>
<dbReference type="InterPro" id="IPR013767">
    <property type="entry name" value="PAS_fold"/>
</dbReference>
<dbReference type="PROSITE" id="PS50112">
    <property type="entry name" value="PAS"/>
    <property type="match status" value="3"/>
</dbReference>
<feature type="domain" description="Histidine kinase" evidence="7">
    <location>
        <begin position="824"/>
        <end position="1039"/>
    </location>
</feature>
<dbReference type="InterPro" id="IPR013656">
    <property type="entry name" value="PAS_4"/>
</dbReference>
<dbReference type="InterPro" id="IPR001610">
    <property type="entry name" value="PAC"/>
</dbReference>
<organism evidence="10 11">
    <name type="scientific">Zunongwangia mangrovi</name>
    <dbReference type="NCBI Taxonomy" id="1334022"/>
    <lineage>
        <taxon>Bacteria</taxon>
        <taxon>Pseudomonadati</taxon>
        <taxon>Bacteroidota</taxon>
        <taxon>Flavobacteriia</taxon>
        <taxon>Flavobacteriales</taxon>
        <taxon>Flavobacteriaceae</taxon>
        <taxon>Zunongwangia</taxon>
    </lineage>
</organism>
<dbReference type="Pfam" id="PF00989">
    <property type="entry name" value="PAS"/>
    <property type="match status" value="1"/>
</dbReference>
<dbReference type="NCBIfam" id="TIGR00229">
    <property type="entry name" value="sensory_box"/>
    <property type="match status" value="5"/>
</dbReference>
<sequence length="1040" mass="120268">MCPKYIINAPKTDNFDYLNDELYQAITVNKDYFDFLQHNALDGFFILNCQNGDHLFCSHKLLELLGYASGFDIKDTYESWKDLIFAEDQIAFRDRILSGEICHLEDNKITVRFVHSHKYILWLECNVISFNNSTSEKRILAAVKDITKFKKPDLNLQEQVKRYEHVLEGTAIGVWEWNVQTGETIFNAQWAKILGYDLEELRPTSVETWHKLANKEDSDRCQRILNEHFEGKTEVYKTEARMRHKKGHWIWVADRGKVVSWTEDGKPEWMTGYHEEITQQKKETERSQKFIEEAPTAIAMFDTKMRYIVTSKKWLQDYQVENIDLKNKCHYEIFPDVKEEWKAIHLRGLKGESLHNDEEEFTDRFGRQRYIKWSMNPWYTNDQKIGGIILHTSDITHLKEIEKVSEDRKQFLETILESLEVGIVSCDANGELKLFNRTTKEWHGLPVSNIPPEQLSDYYGLYQADGVTSLKTEEIPLLQILKTGKASNQDIQIKPNNAKNRIVSVNGSQIKDENGNVVGAVAAMYDITEFRMAEEKLRLSEETFRGNFENAAIGMAICDLNTKPLKVNNSLCSILDYDQNDLLERSLFDLVDKKDQKAFDAKVNQLINKKEDHFHIELQFRSKQHKKIYVLIFASLIKDGHGEPLLITTQIKNISIRKLAQQQLNKTLAHQKALLAASTKVSFIATDKTGLITDFNQGAKNLLGYNPEEVKNRSVLLFHDQEELDQKIDDLNKEFQKEIKDFEALIYEAKKRKSTTREWSYVDIHKNKIPVLLTITPILENDELIGYLHAALEITDLKEARNEILNLLEVTKDQNQRLRNFAHIVSHNLRSHSSNFSSLLELFNVEHPELNENQIIQLLGTASENLRETIEHLNEVVVINTSVKENLNDLNLRDFVENAVENTSALAIEANVKVDFDIDKNIQIQGIPAYVDSILLNFITNGIKYRSLERKSFIKLFTEKDAATGNIILNIEDNGLGIDLQRFGHKLFGMYNTFHRHKDSRGIGLFITKSQIEAIGAKVEVESEVNQGTIFKIVFKNEEN</sequence>
<dbReference type="Pfam" id="PF02518">
    <property type="entry name" value="HATPase_c"/>
    <property type="match status" value="1"/>
</dbReference>
<dbReference type="Gene3D" id="3.30.450.20">
    <property type="entry name" value="PAS domain"/>
    <property type="match status" value="6"/>
</dbReference>
<feature type="domain" description="PAC" evidence="9">
    <location>
        <begin position="614"/>
        <end position="666"/>
    </location>
</feature>
<protein>
    <recommendedName>
        <fullName evidence="2">histidine kinase</fullName>
        <ecNumber evidence="2">2.7.13.3</ecNumber>
    </recommendedName>
</protein>
<dbReference type="InterPro" id="IPR000014">
    <property type="entry name" value="PAS"/>
</dbReference>
<accession>A0A1I1M4R3</accession>
<dbReference type="SMART" id="SM00086">
    <property type="entry name" value="PAC"/>
    <property type="match status" value="5"/>
</dbReference>
<dbReference type="EMBL" id="FOKV01000009">
    <property type="protein sequence ID" value="SFC80381.1"/>
    <property type="molecule type" value="Genomic_DNA"/>
</dbReference>
<dbReference type="InterPro" id="IPR005467">
    <property type="entry name" value="His_kinase_dom"/>
</dbReference>
<feature type="domain" description="PAC" evidence="9">
    <location>
        <begin position="487"/>
        <end position="539"/>
    </location>
</feature>
<dbReference type="SMART" id="SM00091">
    <property type="entry name" value="PAS"/>
    <property type="match status" value="5"/>
</dbReference>
<evidence type="ECO:0000256" key="1">
    <source>
        <dbReference type="ARBA" id="ARBA00000085"/>
    </source>
</evidence>
<feature type="domain" description="PAS" evidence="8">
    <location>
        <begin position="667"/>
        <end position="738"/>
    </location>
</feature>
<evidence type="ECO:0000313" key="10">
    <source>
        <dbReference type="EMBL" id="SFC80381.1"/>
    </source>
</evidence>
<dbReference type="Pfam" id="PF13426">
    <property type="entry name" value="PAS_9"/>
    <property type="match status" value="2"/>
</dbReference>
<dbReference type="InterPro" id="IPR003594">
    <property type="entry name" value="HATPase_dom"/>
</dbReference>
<evidence type="ECO:0000256" key="6">
    <source>
        <dbReference type="SAM" id="Coils"/>
    </source>
</evidence>
<proteinExistence type="predicted"/>
<evidence type="ECO:0000313" key="11">
    <source>
        <dbReference type="Proteomes" id="UP000199438"/>
    </source>
</evidence>
<reference evidence="11" key="1">
    <citation type="submission" date="2016-10" db="EMBL/GenBank/DDBJ databases">
        <authorList>
            <person name="Varghese N."/>
            <person name="Submissions S."/>
        </authorList>
    </citation>
    <scope>NUCLEOTIDE SEQUENCE [LARGE SCALE GENOMIC DNA]</scope>
    <source>
        <strain evidence="11">DSM 24499</strain>
    </source>
</reference>
<dbReference type="AlphaFoldDB" id="A0A1I1M4R3"/>
<evidence type="ECO:0000256" key="4">
    <source>
        <dbReference type="ARBA" id="ARBA00022679"/>
    </source>
</evidence>
<dbReference type="PROSITE" id="PS50113">
    <property type="entry name" value="PAC"/>
    <property type="match status" value="2"/>
</dbReference>
<feature type="domain" description="PAS" evidence="8">
    <location>
        <begin position="159"/>
        <end position="232"/>
    </location>
</feature>
<feature type="coiled-coil region" evidence="6">
    <location>
        <begin position="721"/>
        <end position="752"/>
    </location>
</feature>
<keyword evidence="6" id="KW-0175">Coiled coil</keyword>
<dbReference type="OrthoDB" id="5522855at2"/>
<dbReference type="EC" id="2.7.13.3" evidence="2"/>
<gene>
    <name evidence="10" type="ORF">SAMN04487907_10946</name>
</gene>
<dbReference type="InterPro" id="IPR004358">
    <property type="entry name" value="Sig_transdc_His_kin-like_C"/>
</dbReference>
<dbReference type="GO" id="GO:0004673">
    <property type="term" value="F:protein histidine kinase activity"/>
    <property type="evidence" value="ECO:0007669"/>
    <property type="project" value="UniProtKB-EC"/>
</dbReference>
<evidence type="ECO:0000259" key="7">
    <source>
        <dbReference type="PROSITE" id="PS50109"/>
    </source>
</evidence>
<keyword evidence="11" id="KW-1185">Reference proteome</keyword>
<dbReference type="SUPFAM" id="SSF55785">
    <property type="entry name" value="PYP-like sensor domain (PAS domain)"/>
    <property type="match status" value="6"/>
</dbReference>
<dbReference type="CDD" id="cd00130">
    <property type="entry name" value="PAS"/>
    <property type="match status" value="3"/>
</dbReference>
<dbReference type="InterPro" id="IPR036890">
    <property type="entry name" value="HATPase_C_sf"/>
</dbReference>
<feature type="domain" description="PAS" evidence="8">
    <location>
        <begin position="540"/>
        <end position="610"/>
    </location>
</feature>
<dbReference type="InterPro" id="IPR052162">
    <property type="entry name" value="Sensor_kinase/Photoreceptor"/>
</dbReference>
<dbReference type="SUPFAM" id="SSF55874">
    <property type="entry name" value="ATPase domain of HSP90 chaperone/DNA topoisomerase II/histidine kinase"/>
    <property type="match status" value="1"/>
</dbReference>
<dbReference type="SMART" id="SM00387">
    <property type="entry name" value="HATPase_c"/>
    <property type="match status" value="1"/>
</dbReference>
<dbReference type="InterPro" id="IPR035965">
    <property type="entry name" value="PAS-like_dom_sf"/>
</dbReference>
<dbReference type="STRING" id="1334022.SAMN04487907_10946"/>
<dbReference type="PANTHER" id="PTHR43304:SF1">
    <property type="entry name" value="PAC DOMAIN-CONTAINING PROTEIN"/>
    <property type="match status" value="1"/>
</dbReference>